<organism evidence="2 3">
    <name type="scientific">Enhygromyxa salina</name>
    <dbReference type="NCBI Taxonomy" id="215803"/>
    <lineage>
        <taxon>Bacteria</taxon>
        <taxon>Pseudomonadati</taxon>
        <taxon>Myxococcota</taxon>
        <taxon>Polyangia</taxon>
        <taxon>Nannocystales</taxon>
        <taxon>Nannocystaceae</taxon>
        <taxon>Enhygromyxa</taxon>
    </lineage>
</organism>
<name>A0A2S9XJE5_9BACT</name>
<accession>A0A2S9XJE5</accession>
<feature type="region of interest" description="Disordered" evidence="1">
    <location>
        <begin position="116"/>
        <end position="140"/>
    </location>
</feature>
<gene>
    <name evidence="2" type="ORF">ENSA5_46250</name>
</gene>
<evidence type="ECO:0000313" key="2">
    <source>
        <dbReference type="EMBL" id="PRP92957.1"/>
    </source>
</evidence>
<reference evidence="2 3" key="1">
    <citation type="submission" date="2018-03" db="EMBL/GenBank/DDBJ databases">
        <title>Draft Genome Sequences of the Obligatory Marine Myxobacteria Enhygromyxa salina SWB005.</title>
        <authorList>
            <person name="Poehlein A."/>
            <person name="Moghaddam J.A."/>
            <person name="Harms H."/>
            <person name="Alanjari M."/>
            <person name="Koenig G.M."/>
            <person name="Daniel R."/>
            <person name="Schaeberle T.F."/>
        </authorList>
    </citation>
    <scope>NUCLEOTIDE SEQUENCE [LARGE SCALE GENOMIC DNA]</scope>
    <source>
        <strain evidence="2 3">SWB005</strain>
    </source>
</reference>
<dbReference type="EMBL" id="PVNK01000200">
    <property type="protein sequence ID" value="PRP92957.1"/>
    <property type="molecule type" value="Genomic_DNA"/>
</dbReference>
<keyword evidence="3" id="KW-1185">Reference proteome</keyword>
<dbReference type="Proteomes" id="UP000237968">
    <property type="component" value="Unassembled WGS sequence"/>
</dbReference>
<comment type="caution">
    <text evidence="2">The sequence shown here is derived from an EMBL/GenBank/DDBJ whole genome shotgun (WGS) entry which is preliminary data.</text>
</comment>
<feature type="compositionally biased region" description="Polar residues" evidence="1">
    <location>
        <begin position="8"/>
        <end position="21"/>
    </location>
</feature>
<evidence type="ECO:0000256" key="1">
    <source>
        <dbReference type="SAM" id="MobiDB-lite"/>
    </source>
</evidence>
<feature type="region of interest" description="Disordered" evidence="1">
    <location>
        <begin position="1"/>
        <end position="25"/>
    </location>
</feature>
<proteinExistence type="predicted"/>
<protein>
    <submittedName>
        <fullName evidence="2">Uncharacterized protein</fullName>
    </submittedName>
</protein>
<dbReference type="AlphaFoldDB" id="A0A2S9XJE5"/>
<sequence>MSGHWSASLHSENSPKHSSQVELAYEDAADAKTRQGTAAFALVDRQSAGLGLTRGELLVDQATTLRRAMGLHHERNDQEGAYQLVRALGSRLRSAADPGLAPEVELVAHLEQTLARASGHAGEGPSVEAIDPITGLPPQP</sequence>
<dbReference type="RefSeq" id="WP_106393885.1">
    <property type="nucleotide sequence ID" value="NZ_PVNK01000200.1"/>
</dbReference>
<evidence type="ECO:0000313" key="3">
    <source>
        <dbReference type="Proteomes" id="UP000237968"/>
    </source>
</evidence>